<protein>
    <submittedName>
        <fullName evidence="1">Heptaprenyl diphosphate synthase</fullName>
    </submittedName>
</protein>
<reference evidence="1 2" key="1">
    <citation type="journal article" date="2009" name="Int. J. Syst. Evol. Microbiol.">
        <title>Paenibacillus contaminans sp. nov., isolated from a contaminated laboratory plate.</title>
        <authorList>
            <person name="Chou J.H."/>
            <person name="Lee J.H."/>
            <person name="Lin M.C."/>
            <person name="Chang P.S."/>
            <person name="Arun A.B."/>
            <person name="Young C.C."/>
            <person name="Chen W.M."/>
        </authorList>
    </citation>
    <scope>NUCLEOTIDE SEQUENCE [LARGE SCALE GENOMIC DNA]</scope>
    <source>
        <strain evidence="1 2">CKOBP-6</strain>
    </source>
</reference>
<dbReference type="Proteomes" id="UP000250369">
    <property type="component" value="Unassembled WGS sequence"/>
</dbReference>
<comment type="caution">
    <text evidence="1">The sequence shown here is derived from an EMBL/GenBank/DDBJ whole genome shotgun (WGS) entry which is preliminary data.</text>
</comment>
<dbReference type="Gene3D" id="1.20.120.1450">
    <property type="match status" value="1"/>
</dbReference>
<proteinExistence type="predicted"/>
<evidence type="ECO:0000313" key="2">
    <source>
        <dbReference type="Proteomes" id="UP000250369"/>
    </source>
</evidence>
<name>A0A329MEY2_9BACL</name>
<dbReference type="InterPro" id="IPR009920">
    <property type="entry name" value="HEPPP_synth_su1"/>
</dbReference>
<sequence>MNTYGIQELAKPYIEYDMIRNHTDLPDFPELRTKLLFAFLGRNGTEAGKQEVYALATSLVQMALETHDLVPVTNVAKGKAESRSRQLKVLAGDYFSARFYQLLAQAGQIEMVGLLSQAVCDVNRMKMNFYTLVKQLKMTADEYIQQSANIRSQLFLSFTRSMEGVSQRLWPGILQGFAKCELLAEEIFRIESLQNIRGSWAYWHIMQAGTREEKKLLQAEESDPSRIKAILHKYNISSQLYHMLDAQVRTVWDQIRQLESEPFVEELFKIGEPITRYLKTQKVLLEEL</sequence>
<dbReference type="Pfam" id="PF07307">
    <property type="entry name" value="HEPPP_synt_1"/>
    <property type="match status" value="1"/>
</dbReference>
<dbReference type="GO" id="GO:0009234">
    <property type="term" value="P:menaquinone biosynthetic process"/>
    <property type="evidence" value="ECO:0007669"/>
    <property type="project" value="InterPro"/>
</dbReference>
<dbReference type="AlphaFoldDB" id="A0A329MEY2"/>
<keyword evidence="2" id="KW-1185">Reference proteome</keyword>
<evidence type="ECO:0000313" key="1">
    <source>
        <dbReference type="EMBL" id="RAV18529.1"/>
    </source>
</evidence>
<dbReference type="RefSeq" id="WP_113033712.1">
    <property type="nucleotide sequence ID" value="NZ_QMFB01000016.1"/>
</dbReference>
<dbReference type="OrthoDB" id="2417886at2"/>
<organism evidence="1 2">
    <name type="scientific">Paenibacillus contaminans</name>
    <dbReference type="NCBI Taxonomy" id="450362"/>
    <lineage>
        <taxon>Bacteria</taxon>
        <taxon>Bacillati</taxon>
        <taxon>Bacillota</taxon>
        <taxon>Bacilli</taxon>
        <taxon>Bacillales</taxon>
        <taxon>Paenibacillaceae</taxon>
        <taxon>Paenibacillus</taxon>
    </lineage>
</organism>
<dbReference type="EMBL" id="QMFB01000016">
    <property type="protein sequence ID" value="RAV18529.1"/>
    <property type="molecule type" value="Genomic_DNA"/>
</dbReference>
<accession>A0A329MEY2</accession>
<gene>
    <name evidence="1" type="ORF">DQG23_24815</name>
</gene>